<dbReference type="Proteomes" id="UP000192478">
    <property type="component" value="Chromosome"/>
</dbReference>
<dbReference type="RefSeq" id="WP_070968652.1">
    <property type="nucleotide sequence ID" value="NZ_CP017603.1"/>
</dbReference>
<dbReference type="EMBL" id="CP020559">
    <property type="protein sequence ID" value="ARE87104.1"/>
    <property type="molecule type" value="Genomic_DNA"/>
</dbReference>
<evidence type="ECO:0000256" key="4">
    <source>
        <dbReference type="ARBA" id="ARBA00040194"/>
    </source>
</evidence>
<name>A0AAC9WFV8_9CLOT</name>
<keyword evidence="1" id="KW-0540">Nuclease</keyword>
<dbReference type="GO" id="GO:0004519">
    <property type="term" value="F:endonuclease activity"/>
    <property type="evidence" value="ECO:0007669"/>
    <property type="project" value="UniProtKB-KW"/>
</dbReference>
<reference evidence="7 9" key="2">
    <citation type="submission" date="2017-03" db="EMBL/GenBank/DDBJ databases">
        <title>Complete sequence of Clostridium formicaceticum DSM 92.</title>
        <authorList>
            <person name="Poehlein A."/>
            <person name="Karl M."/>
            <person name="Bengelsdorf F.R."/>
            <person name="Duerre P."/>
            <person name="Daniel R."/>
        </authorList>
    </citation>
    <scope>NUCLEOTIDE SEQUENCE [LARGE SCALE GENOMIC DNA]</scope>
    <source>
        <strain evidence="7 9">DSM 92</strain>
    </source>
</reference>
<dbReference type="Proteomes" id="UP000177894">
    <property type="component" value="Chromosome"/>
</dbReference>
<comment type="similarity">
    <text evidence="3">Belongs to the HNH nuclease family.</text>
</comment>
<dbReference type="PANTHER" id="PTHR41286:SF1">
    <property type="entry name" value="HNH NUCLEASE YAJD-RELATED"/>
    <property type="match status" value="1"/>
</dbReference>
<dbReference type="PANTHER" id="PTHR41286">
    <property type="entry name" value="HNH NUCLEASE YAJD-RELATED"/>
    <property type="match status" value="1"/>
</dbReference>
<dbReference type="GO" id="GO:0003676">
    <property type="term" value="F:nucleic acid binding"/>
    <property type="evidence" value="ECO:0007669"/>
    <property type="project" value="InterPro"/>
</dbReference>
<evidence type="ECO:0000259" key="5">
    <source>
        <dbReference type="SMART" id="SM00507"/>
    </source>
</evidence>
<evidence type="ECO:0000256" key="1">
    <source>
        <dbReference type="ARBA" id="ARBA00022722"/>
    </source>
</evidence>
<dbReference type="CDD" id="cd00085">
    <property type="entry name" value="HNHc"/>
    <property type="match status" value="1"/>
</dbReference>
<keyword evidence="7" id="KW-0255">Endonuclease</keyword>
<dbReference type="KEGG" id="cfm:BJL90_12840"/>
<dbReference type="EMBL" id="CP017603">
    <property type="protein sequence ID" value="AOY76674.1"/>
    <property type="molecule type" value="Genomic_DNA"/>
</dbReference>
<protein>
    <recommendedName>
        <fullName evidence="4">Putative HNH nuclease YajD</fullName>
    </recommendedName>
</protein>
<dbReference type="Pfam" id="PF01844">
    <property type="entry name" value="HNH"/>
    <property type="match status" value="1"/>
</dbReference>
<evidence type="ECO:0000313" key="7">
    <source>
        <dbReference type="EMBL" id="ARE87104.1"/>
    </source>
</evidence>
<organism evidence="7 9">
    <name type="scientific">Clostridium formicaceticum</name>
    <dbReference type="NCBI Taxonomy" id="1497"/>
    <lineage>
        <taxon>Bacteria</taxon>
        <taxon>Bacillati</taxon>
        <taxon>Bacillota</taxon>
        <taxon>Clostridia</taxon>
        <taxon>Eubacteriales</taxon>
        <taxon>Clostridiaceae</taxon>
        <taxon>Clostridium</taxon>
    </lineage>
</organism>
<gene>
    <name evidence="6" type="ORF">BJL90_12840</name>
    <name evidence="7" type="ORF">CLFO_14900</name>
</gene>
<evidence type="ECO:0000313" key="9">
    <source>
        <dbReference type="Proteomes" id="UP000192478"/>
    </source>
</evidence>
<dbReference type="Gene3D" id="1.10.30.50">
    <property type="match status" value="1"/>
</dbReference>
<reference evidence="6 8" key="1">
    <citation type="submission" date="2016-10" db="EMBL/GenBank/DDBJ databases">
        <title>Complete Genome Sequence of Acetogen Clostridium formicoaceticum ATCC 27076.</title>
        <authorList>
            <person name="Bao T."/>
            <person name="Cheng C."/>
            <person name="Zhao J."/>
            <person name="Yang S.-T."/>
            <person name="Wang J."/>
            <person name="Wang M."/>
        </authorList>
    </citation>
    <scope>NUCLEOTIDE SEQUENCE [LARGE SCALE GENOMIC DNA]</scope>
    <source>
        <strain evidence="6 8">ATCC 27076</strain>
    </source>
</reference>
<evidence type="ECO:0000256" key="3">
    <source>
        <dbReference type="ARBA" id="ARBA00038412"/>
    </source>
</evidence>
<accession>A0AAC9WFV8</accession>
<dbReference type="GO" id="GO:0008270">
    <property type="term" value="F:zinc ion binding"/>
    <property type="evidence" value="ECO:0007669"/>
    <property type="project" value="InterPro"/>
</dbReference>
<dbReference type="InterPro" id="IPR003615">
    <property type="entry name" value="HNH_nuc"/>
</dbReference>
<dbReference type="GO" id="GO:0016787">
    <property type="term" value="F:hydrolase activity"/>
    <property type="evidence" value="ECO:0007669"/>
    <property type="project" value="UniProtKB-KW"/>
</dbReference>
<dbReference type="SMART" id="SM00507">
    <property type="entry name" value="HNHc"/>
    <property type="match status" value="1"/>
</dbReference>
<evidence type="ECO:0000313" key="6">
    <source>
        <dbReference type="EMBL" id="AOY76674.1"/>
    </source>
</evidence>
<proteinExistence type="inferred from homology"/>
<keyword evidence="8" id="KW-1185">Reference proteome</keyword>
<dbReference type="InterPro" id="IPR002711">
    <property type="entry name" value="HNH"/>
</dbReference>
<feature type="domain" description="HNH nuclease" evidence="5">
    <location>
        <begin position="64"/>
        <end position="120"/>
    </location>
</feature>
<dbReference type="AlphaFoldDB" id="A0AAC9WFV8"/>
<dbReference type="GO" id="GO:0005829">
    <property type="term" value="C:cytosol"/>
    <property type="evidence" value="ECO:0007669"/>
    <property type="project" value="TreeGrafter"/>
</dbReference>
<evidence type="ECO:0000256" key="2">
    <source>
        <dbReference type="ARBA" id="ARBA00022801"/>
    </source>
</evidence>
<keyword evidence="2" id="KW-0378">Hydrolase</keyword>
<sequence length="132" mass="15751">MPQKPLRPCKKAGCRNLTREGYCKEHKQLELLDKQERNKYYDQQVRHKRDKKYTEFYHSKAWGIVRQQALIRDNGLCQHCLKENRITLADMVHHIKSIKAAWHLRLVLSNLISLCNSCHNKIERREGAPEKF</sequence>
<evidence type="ECO:0000313" key="8">
    <source>
        <dbReference type="Proteomes" id="UP000177894"/>
    </source>
</evidence>